<comment type="caution">
    <text evidence="1">The sequence shown here is derived from an EMBL/GenBank/DDBJ whole genome shotgun (WGS) entry which is preliminary data.</text>
</comment>
<evidence type="ECO:0000313" key="2">
    <source>
        <dbReference type="Proteomes" id="UP000683925"/>
    </source>
</evidence>
<accession>A0A8S1VK11</accession>
<protein>
    <submittedName>
        <fullName evidence="1">Uncharacterized protein</fullName>
    </submittedName>
</protein>
<evidence type="ECO:0000313" key="1">
    <source>
        <dbReference type="EMBL" id="CAD8176535.1"/>
    </source>
</evidence>
<sequence>MKQSSLICNVRNDATLIINQFVYHQQADFSFSFCFQLKKQAMQTNRIQIIAIHLLRVSFIDNKTYQVEAGSHLFLFETNDQQNQYGNLSKHYFTNLQSYLITQEQYYNGAGYDKKKRFKSYYNSKNYYKNPMNIARSLDSNFRLLKDTKILFCAEQFKQFYAYIRNTDFEICSLQCYLVKLSKMILKIMFCVQGEGQDKRCNYATINYILMFLNYCYYIGNLFKQDRITLFAYWLSSFKPFLQNQSILGIKLFVLEIRKFGFSKYCK</sequence>
<name>A0A8S1VK11_PAROT</name>
<dbReference type="EMBL" id="CAJJDP010000066">
    <property type="protein sequence ID" value="CAD8176535.1"/>
    <property type="molecule type" value="Genomic_DNA"/>
</dbReference>
<proteinExistence type="predicted"/>
<reference evidence="1" key="1">
    <citation type="submission" date="2021-01" db="EMBL/GenBank/DDBJ databases">
        <authorList>
            <consortium name="Genoscope - CEA"/>
            <person name="William W."/>
        </authorList>
    </citation>
    <scope>NUCLEOTIDE SEQUENCE</scope>
</reference>
<dbReference type="AlphaFoldDB" id="A0A8S1VK11"/>
<organism evidence="1 2">
    <name type="scientific">Paramecium octaurelia</name>
    <dbReference type="NCBI Taxonomy" id="43137"/>
    <lineage>
        <taxon>Eukaryota</taxon>
        <taxon>Sar</taxon>
        <taxon>Alveolata</taxon>
        <taxon>Ciliophora</taxon>
        <taxon>Intramacronucleata</taxon>
        <taxon>Oligohymenophorea</taxon>
        <taxon>Peniculida</taxon>
        <taxon>Parameciidae</taxon>
        <taxon>Paramecium</taxon>
    </lineage>
</organism>
<keyword evidence="2" id="KW-1185">Reference proteome</keyword>
<gene>
    <name evidence="1" type="ORF">POCTA_138.1.T0670140</name>
</gene>
<dbReference type="Proteomes" id="UP000683925">
    <property type="component" value="Unassembled WGS sequence"/>
</dbReference>